<evidence type="ECO:0000256" key="1">
    <source>
        <dbReference type="SAM" id="MobiDB-lite"/>
    </source>
</evidence>
<comment type="caution">
    <text evidence="2">The sequence shown here is derived from an EMBL/GenBank/DDBJ whole genome shotgun (WGS) entry which is preliminary data.</text>
</comment>
<feature type="region of interest" description="Disordered" evidence="1">
    <location>
        <begin position="1"/>
        <end position="20"/>
    </location>
</feature>
<evidence type="ECO:0000313" key="3">
    <source>
        <dbReference type="Proteomes" id="UP000613177"/>
    </source>
</evidence>
<evidence type="ECO:0000313" key="2">
    <source>
        <dbReference type="EMBL" id="KAG2233754.1"/>
    </source>
</evidence>
<gene>
    <name evidence="2" type="ORF">INT48_002240</name>
</gene>
<keyword evidence="3" id="KW-1185">Reference proteome</keyword>
<dbReference type="Proteomes" id="UP000613177">
    <property type="component" value="Unassembled WGS sequence"/>
</dbReference>
<name>A0A8H7W0A5_9FUNG</name>
<proteinExistence type="predicted"/>
<dbReference type="EMBL" id="JAEPRE010000070">
    <property type="protein sequence ID" value="KAG2233754.1"/>
    <property type="molecule type" value="Genomic_DNA"/>
</dbReference>
<evidence type="ECO:0008006" key="4">
    <source>
        <dbReference type="Google" id="ProtNLM"/>
    </source>
</evidence>
<feature type="non-terminal residue" evidence="2">
    <location>
        <position position="1"/>
    </location>
</feature>
<protein>
    <recommendedName>
        <fullName evidence="4">Transposase</fullName>
    </recommendedName>
</protein>
<reference evidence="2" key="1">
    <citation type="submission" date="2021-01" db="EMBL/GenBank/DDBJ databases">
        <title>Metabolic potential, ecology and presence of endohyphal bacteria is reflected in genomic diversity of Mucoromycotina.</title>
        <authorList>
            <person name="Muszewska A."/>
            <person name="Okrasinska A."/>
            <person name="Steczkiewicz K."/>
            <person name="Drgas O."/>
            <person name="Orlowska M."/>
            <person name="Perlinska-Lenart U."/>
            <person name="Aleksandrzak-Piekarczyk T."/>
            <person name="Szatraj K."/>
            <person name="Zielenkiewicz U."/>
            <person name="Pilsyk S."/>
            <person name="Malc E."/>
            <person name="Mieczkowski P."/>
            <person name="Kruszewska J.S."/>
            <person name="Biernat P."/>
            <person name="Pawlowska J."/>
        </authorList>
    </citation>
    <scope>NUCLEOTIDE SEQUENCE</scope>
    <source>
        <strain evidence="2">WA0000018081</strain>
    </source>
</reference>
<dbReference type="AlphaFoldDB" id="A0A8H7W0A5"/>
<accession>A0A8H7W0A5</accession>
<organism evidence="2 3">
    <name type="scientific">Thamnidium elegans</name>
    <dbReference type="NCBI Taxonomy" id="101142"/>
    <lineage>
        <taxon>Eukaryota</taxon>
        <taxon>Fungi</taxon>
        <taxon>Fungi incertae sedis</taxon>
        <taxon>Mucoromycota</taxon>
        <taxon>Mucoromycotina</taxon>
        <taxon>Mucoromycetes</taxon>
        <taxon>Mucorales</taxon>
        <taxon>Mucorineae</taxon>
        <taxon>Mucoraceae</taxon>
        <taxon>Thamnidium</taxon>
    </lineage>
</organism>
<sequence length="105" mass="12609">QKKVLNKVSNRTEPIHGKGMKKMLRKEEFQVYPLDEYKTSSICPSCEYQLETFKECINPRPYRRSKNPTVKCHGLLRCKNRKCLDSKVLTEEDTKFRLWNRDLER</sequence>